<dbReference type="InterPro" id="IPR037066">
    <property type="entry name" value="Plug_dom_sf"/>
</dbReference>
<evidence type="ECO:0000256" key="1">
    <source>
        <dbReference type="ARBA" id="ARBA00022729"/>
    </source>
</evidence>
<comment type="similarity">
    <text evidence="2">Belongs to the TonB-dependent receptor family.</text>
</comment>
<dbReference type="PANTHER" id="PTHR30069:SF29">
    <property type="entry name" value="HEMOGLOBIN AND HEMOGLOBIN-HAPTOGLOBIN-BINDING PROTEIN 1-RELATED"/>
    <property type="match status" value="1"/>
</dbReference>
<keyword evidence="6" id="KW-1185">Reference proteome</keyword>
<sequence length="313" mass="34024">MKKHTSTKWLSTAALGLLVLTPISQALAETKINSLEPITVTANRIELLDTEAPYATEIYSWEEIQKSGATTLYDFLGRNTSMNVMPSYGNPFSQLLDMRGFGIGDGYQNIVVTVDGRRMNNIDGVPQLLSSIPLHNIERIEIIKGSGSVAQGDGATAGTLNIITRKKDGGSFLVSKGSHGHTQGNINLGVVGEKYALSLGAEIYGLDGYREEDPMGQKDTATANNLQAGLQLFPTDEVELRLGAAHSKLDVAYGSPLTKSEFKDNPKQYKKRLDGDGNILDNNYTQQRYETNTLPGFNSQVQLIKLGLDGKLL</sequence>
<gene>
    <name evidence="5" type="ORF">GCM10007878_25070</name>
</gene>
<dbReference type="Pfam" id="PF07715">
    <property type="entry name" value="Plug"/>
    <property type="match status" value="1"/>
</dbReference>
<evidence type="ECO:0000256" key="2">
    <source>
        <dbReference type="PROSITE-ProRule" id="PRU01360"/>
    </source>
</evidence>
<protein>
    <recommendedName>
        <fullName evidence="4">TonB-dependent receptor plug domain-containing protein</fullName>
    </recommendedName>
</protein>
<organism evidence="5 6">
    <name type="scientific">Marinospirillum insulare</name>
    <dbReference type="NCBI Taxonomy" id="217169"/>
    <lineage>
        <taxon>Bacteria</taxon>
        <taxon>Pseudomonadati</taxon>
        <taxon>Pseudomonadota</taxon>
        <taxon>Gammaproteobacteria</taxon>
        <taxon>Oceanospirillales</taxon>
        <taxon>Oceanospirillaceae</taxon>
        <taxon>Marinospirillum</taxon>
    </lineage>
</organism>
<keyword evidence="1 3" id="KW-0732">Signal</keyword>
<dbReference type="PROSITE" id="PS52016">
    <property type="entry name" value="TONB_DEPENDENT_REC_3"/>
    <property type="match status" value="1"/>
</dbReference>
<dbReference type="Proteomes" id="UP001156682">
    <property type="component" value="Unassembled WGS sequence"/>
</dbReference>
<dbReference type="EMBL" id="BSOR01000071">
    <property type="protein sequence ID" value="GLR65068.1"/>
    <property type="molecule type" value="Genomic_DNA"/>
</dbReference>
<dbReference type="InterPro" id="IPR039426">
    <property type="entry name" value="TonB-dep_rcpt-like"/>
</dbReference>
<keyword evidence="2" id="KW-0812">Transmembrane</keyword>
<comment type="subcellular location">
    <subcellularLocation>
        <location evidence="2">Cell outer membrane</location>
        <topology evidence="2">Multi-pass membrane protein</topology>
    </subcellularLocation>
</comment>
<dbReference type="RefSeq" id="WP_051610580.1">
    <property type="nucleotide sequence ID" value="NZ_BSOR01000071.1"/>
</dbReference>
<proteinExistence type="inferred from homology"/>
<dbReference type="Gene3D" id="2.170.130.10">
    <property type="entry name" value="TonB-dependent receptor, plug domain"/>
    <property type="match status" value="1"/>
</dbReference>
<dbReference type="PANTHER" id="PTHR30069">
    <property type="entry name" value="TONB-DEPENDENT OUTER MEMBRANE RECEPTOR"/>
    <property type="match status" value="1"/>
</dbReference>
<keyword evidence="2" id="KW-0813">Transport</keyword>
<dbReference type="SUPFAM" id="SSF56935">
    <property type="entry name" value="Porins"/>
    <property type="match status" value="1"/>
</dbReference>
<evidence type="ECO:0000259" key="4">
    <source>
        <dbReference type="Pfam" id="PF07715"/>
    </source>
</evidence>
<reference evidence="6" key="1">
    <citation type="journal article" date="2019" name="Int. J. Syst. Evol. Microbiol.">
        <title>The Global Catalogue of Microorganisms (GCM) 10K type strain sequencing project: providing services to taxonomists for standard genome sequencing and annotation.</title>
        <authorList>
            <consortium name="The Broad Institute Genomics Platform"/>
            <consortium name="The Broad Institute Genome Sequencing Center for Infectious Disease"/>
            <person name="Wu L."/>
            <person name="Ma J."/>
        </authorList>
    </citation>
    <scope>NUCLEOTIDE SEQUENCE [LARGE SCALE GENOMIC DNA]</scope>
    <source>
        <strain evidence="6">NBRC 100033</strain>
    </source>
</reference>
<dbReference type="InterPro" id="IPR012910">
    <property type="entry name" value="Plug_dom"/>
</dbReference>
<name>A0ABQ6A109_9GAMM</name>
<comment type="caution">
    <text evidence="5">The sequence shown here is derived from an EMBL/GenBank/DDBJ whole genome shotgun (WGS) entry which is preliminary data.</text>
</comment>
<accession>A0ABQ6A109</accession>
<evidence type="ECO:0000313" key="5">
    <source>
        <dbReference type="EMBL" id="GLR65068.1"/>
    </source>
</evidence>
<feature type="signal peptide" evidence="3">
    <location>
        <begin position="1"/>
        <end position="28"/>
    </location>
</feature>
<keyword evidence="2" id="KW-0472">Membrane</keyword>
<feature type="domain" description="TonB-dependent receptor plug" evidence="4">
    <location>
        <begin position="51"/>
        <end position="159"/>
    </location>
</feature>
<evidence type="ECO:0000256" key="3">
    <source>
        <dbReference type="SAM" id="SignalP"/>
    </source>
</evidence>
<keyword evidence="2" id="KW-0998">Cell outer membrane</keyword>
<keyword evidence="2" id="KW-1134">Transmembrane beta strand</keyword>
<evidence type="ECO:0000313" key="6">
    <source>
        <dbReference type="Proteomes" id="UP001156682"/>
    </source>
</evidence>
<feature type="chain" id="PRO_5045792045" description="TonB-dependent receptor plug domain-containing protein" evidence="3">
    <location>
        <begin position="29"/>
        <end position="313"/>
    </location>
</feature>